<comment type="caution">
    <text evidence="3">The sequence shown here is derived from an EMBL/GenBank/DDBJ whole genome shotgun (WGS) entry which is preliminary data.</text>
</comment>
<sequence>MGCKVPRLLPYNKLIDQVNSIDIGKTVDVREQFCKDLEDCEKVSGCFRPLLQFLPLLALFYLELEKEAGEELLWFGEVNTFQVVLGGDGAPFGKEDTACAWLVSFLNRGKRVLSSNENFMIFGANCSEEDSVVVRRYVSYLLKEMLVIEKKNYGISGREFRFKFSEFPNDLKMLAFLAGELPVSAKFFSTFGNVSTGDYDDPKGTFGKGNQHKWQPWRYSSRVHVEPLHSKNNASQQLFKQILYESIGKSGLPATVIQFDSVPVASPFKKLVHSLEKKGLTRLANRVKRWFNETSGAGVDFRLDQSVWENIDLGCGYRPLAFALYSDPCERGKEEHRQSGVGFMMKNPIANKLRTLPVVHSDRIMSLRLPIQGDQFVTLVSVYSLTLQADLTVREAFYSDLHSLITRTDSKNKLIILGDFNARVGRDSQLWKGVLGRHDHDHGNCNENGRLLPQFCSEHQLTISNTLFQQRERFKTTWRHPRSKHWHILDYILVCQRDSRYVLHTRVMPSAECYTEYRLVRTKVVLTFKPPPKKKGPQTKKLQVNGLYHPEIKADFVAKLAENLQHLPNPDPESQCQEFKTAIQETAAETLGFSARSNRDWFDESDTAILELLDKMRSSHNLLLSKPDDPATKAACRAACRAVQGSLRAMQDDRLNYSPTLLIDKESIMTRWAEHFRGLFSDQRTVLDSSSEKILIPPPPTHTHTHTQEEIKKAIAQLKPGRFPGSNGIPAQVYQHGREFVLSGLEDLFVSCWERGVLPQDLKDAVIVSLYKNKGEKSDCSNYHGTTLLSVAGKVLARILLNRLIPSIVEDFTLKGWPMENTLALGLPPKFLPVIRQLHEGQRGQVKQNGTLSDSFLISNGVKQGCVLAPSLFSIVFNMMLWEAKEEVLDGIYIRFRSDGSLFNLRRLLAHTKTVEQLTTELLFADDCVLFAQTETALQHLVNHFSDTFKVFGFTISRKKTEVLYQPPPMENYSPPHITIDGATLNPVEHFTYLGSGISDDVSTDNDLDNRL</sequence>
<dbReference type="PANTHER" id="PTHR47027">
    <property type="entry name" value="REVERSE TRANSCRIPTASE DOMAIN-CONTAINING PROTEIN"/>
    <property type="match status" value="1"/>
</dbReference>
<keyword evidence="4" id="KW-1185">Reference proteome</keyword>
<dbReference type="SUPFAM" id="SSF56219">
    <property type="entry name" value="DNase I-like"/>
    <property type="match status" value="1"/>
</dbReference>
<dbReference type="Pfam" id="PF03372">
    <property type="entry name" value="Exo_endo_phos"/>
    <property type="match status" value="1"/>
</dbReference>
<protein>
    <submittedName>
        <fullName evidence="3">Craniofacial development protein 2</fullName>
    </submittedName>
</protein>
<dbReference type="InterPro" id="IPR005135">
    <property type="entry name" value="Endo/exonuclease/phosphatase"/>
</dbReference>
<dbReference type="SUPFAM" id="SSF56672">
    <property type="entry name" value="DNA/RNA polymerases"/>
    <property type="match status" value="1"/>
</dbReference>
<dbReference type="Proteomes" id="UP000225706">
    <property type="component" value="Unassembled WGS sequence"/>
</dbReference>
<dbReference type="InterPro" id="IPR000477">
    <property type="entry name" value="RT_dom"/>
</dbReference>
<evidence type="ECO:0000259" key="1">
    <source>
        <dbReference type="Pfam" id="PF00078"/>
    </source>
</evidence>
<dbReference type="Gene3D" id="3.60.10.10">
    <property type="entry name" value="Endonuclease/exonuclease/phosphatase"/>
    <property type="match status" value="1"/>
</dbReference>
<accession>A0A2B4RA11</accession>
<evidence type="ECO:0000313" key="4">
    <source>
        <dbReference type="Proteomes" id="UP000225706"/>
    </source>
</evidence>
<dbReference type="EMBL" id="LSMT01001079">
    <property type="protein sequence ID" value="PFX13072.1"/>
    <property type="molecule type" value="Genomic_DNA"/>
</dbReference>
<feature type="domain" description="Reverse transcriptase" evidence="1">
    <location>
        <begin position="823"/>
        <end position="995"/>
    </location>
</feature>
<dbReference type="InterPro" id="IPR043502">
    <property type="entry name" value="DNA/RNA_pol_sf"/>
</dbReference>
<dbReference type="OrthoDB" id="5977725at2759"/>
<dbReference type="InterPro" id="IPR036691">
    <property type="entry name" value="Endo/exonu/phosph_ase_sf"/>
</dbReference>
<name>A0A2B4RA11_STYPI</name>
<evidence type="ECO:0000259" key="2">
    <source>
        <dbReference type="Pfam" id="PF03372"/>
    </source>
</evidence>
<dbReference type="STRING" id="50429.A0A2B4RA11"/>
<reference evidence="4" key="1">
    <citation type="journal article" date="2017" name="bioRxiv">
        <title>Comparative analysis of the genomes of Stylophora pistillata and Acropora digitifera provides evidence for extensive differences between species of corals.</title>
        <authorList>
            <person name="Voolstra C.R."/>
            <person name="Li Y."/>
            <person name="Liew Y.J."/>
            <person name="Baumgarten S."/>
            <person name="Zoccola D."/>
            <person name="Flot J.-F."/>
            <person name="Tambutte S."/>
            <person name="Allemand D."/>
            <person name="Aranda M."/>
        </authorList>
    </citation>
    <scope>NUCLEOTIDE SEQUENCE [LARGE SCALE GENOMIC DNA]</scope>
</reference>
<dbReference type="Pfam" id="PF00078">
    <property type="entry name" value="RVT_1"/>
    <property type="match status" value="1"/>
</dbReference>
<evidence type="ECO:0000313" key="3">
    <source>
        <dbReference type="EMBL" id="PFX13072.1"/>
    </source>
</evidence>
<dbReference type="PANTHER" id="PTHR47027:SF20">
    <property type="entry name" value="REVERSE TRANSCRIPTASE-LIKE PROTEIN WITH RNA-DIRECTED DNA POLYMERASE DOMAIN"/>
    <property type="match status" value="1"/>
</dbReference>
<feature type="domain" description="Endonuclease/exonuclease/phosphatase" evidence="2">
    <location>
        <begin position="326"/>
        <end position="496"/>
    </location>
</feature>
<organism evidence="3 4">
    <name type="scientific">Stylophora pistillata</name>
    <name type="common">Smooth cauliflower coral</name>
    <dbReference type="NCBI Taxonomy" id="50429"/>
    <lineage>
        <taxon>Eukaryota</taxon>
        <taxon>Metazoa</taxon>
        <taxon>Cnidaria</taxon>
        <taxon>Anthozoa</taxon>
        <taxon>Hexacorallia</taxon>
        <taxon>Scleractinia</taxon>
        <taxon>Astrocoeniina</taxon>
        <taxon>Pocilloporidae</taxon>
        <taxon>Stylophora</taxon>
    </lineage>
</organism>
<proteinExistence type="predicted"/>
<dbReference type="AlphaFoldDB" id="A0A2B4RA11"/>
<gene>
    <name evidence="3" type="primary">CFDP2</name>
    <name evidence="3" type="ORF">AWC38_SpisGene22876</name>
</gene>
<dbReference type="GO" id="GO:0003824">
    <property type="term" value="F:catalytic activity"/>
    <property type="evidence" value="ECO:0007669"/>
    <property type="project" value="InterPro"/>
</dbReference>